<feature type="compositionally biased region" description="Basic and acidic residues" evidence="13">
    <location>
        <begin position="154"/>
        <end position="167"/>
    </location>
</feature>
<reference evidence="15" key="1">
    <citation type="submission" date="2018-07" db="EMBL/GenBank/DDBJ databases">
        <title>Comparative genomics of catfishes provides insights into carnivory and benthic adaptation.</title>
        <authorList>
            <person name="Zhang Y."/>
            <person name="Wang D."/>
            <person name="Peng Z."/>
            <person name="Zheng S."/>
            <person name="Shao F."/>
            <person name="Tao W."/>
        </authorList>
    </citation>
    <scope>NUCLEOTIDE SEQUENCE</scope>
    <source>
        <strain evidence="15">Chongqing</strain>
    </source>
</reference>
<comment type="caution">
    <text evidence="15">The sequence shown here is derived from an EMBL/GenBank/DDBJ whole genome shotgun (WGS) entry which is preliminary data.</text>
</comment>
<feature type="compositionally biased region" description="Acidic residues" evidence="13">
    <location>
        <begin position="1712"/>
        <end position="1722"/>
    </location>
</feature>
<feature type="region of interest" description="Disordered" evidence="13">
    <location>
        <begin position="1524"/>
        <end position="1611"/>
    </location>
</feature>
<feature type="domain" description="C2H2-type" evidence="14">
    <location>
        <begin position="811"/>
        <end position="838"/>
    </location>
</feature>
<dbReference type="FunFam" id="3.30.160.60:FF:000340">
    <property type="entry name" value="zinc finger protein 473 isoform X1"/>
    <property type="match status" value="1"/>
</dbReference>
<feature type="domain" description="C2H2-type" evidence="14">
    <location>
        <begin position="474"/>
        <end position="501"/>
    </location>
</feature>
<name>A0AAD5AIQ1_SILAS</name>
<dbReference type="GO" id="GO:0051094">
    <property type="term" value="P:positive regulation of developmental process"/>
    <property type="evidence" value="ECO:0007669"/>
    <property type="project" value="UniProtKB-ARBA"/>
</dbReference>
<evidence type="ECO:0000256" key="11">
    <source>
        <dbReference type="ARBA" id="ARBA00072640"/>
    </source>
</evidence>
<evidence type="ECO:0000256" key="13">
    <source>
        <dbReference type="SAM" id="MobiDB-lite"/>
    </source>
</evidence>
<keyword evidence="5 12" id="KW-0863">Zinc-finger</keyword>
<feature type="compositionally biased region" description="Basic and acidic residues" evidence="13">
    <location>
        <begin position="1553"/>
        <end position="1569"/>
    </location>
</feature>
<evidence type="ECO:0000259" key="14">
    <source>
        <dbReference type="PROSITE" id="PS50157"/>
    </source>
</evidence>
<dbReference type="Pfam" id="PF00096">
    <property type="entry name" value="zf-C2H2"/>
    <property type="match status" value="6"/>
</dbReference>
<evidence type="ECO:0000256" key="1">
    <source>
        <dbReference type="ARBA" id="ARBA00004123"/>
    </source>
</evidence>
<evidence type="ECO:0000313" key="16">
    <source>
        <dbReference type="Proteomes" id="UP001205998"/>
    </source>
</evidence>
<dbReference type="GO" id="GO:0008270">
    <property type="term" value="F:zinc ion binding"/>
    <property type="evidence" value="ECO:0007669"/>
    <property type="project" value="UniProtKB-KW"/>
</dbReference>
<feature type="compositionally biased region" description="Polar residues" evidence="13">
    <location>
        <begin position="696"/>
        <end position="705"/>
    </location>
</feature>
<keyword evidence="3" id="KW-0479">Metal-binding</keyword>
<feature type="compositionally biased region" description="Basic and acidic residues" evidence="13">
    <location>
        <begin position="1247"/>
        <end position="1271"/>
    </location>
</feature>
<dbReference type="Gene3D" id="3.30.420.10">
    <property type="entry name" value="Ribonuclease H-like superfamily/Ribonuclease H"/>
    <property type="match status" value="1"/>
</dbReference>
<gene>
    <name evidence="15" type="ORF">C0J50_23479</name>
</gene>
<feature type="compositionally biased region" description="Low complexity" evidence="13">
    <location>
        <begin position="1450"/>
        <end position="1463"/>
    </location>
</feature>
<dbReference type="PANTHER" id="PTHR46451:SF1">
    <property type="entry name" value="RAS-RESPONSIVE ELEMENT-BINDING PROTEIN 1"/>
    <property type="match status" value="1"/>
</dbReference>
<dbReference type="PROSITE" id="PS00028">
    <property type="entry name" value="ZINC_FINGER_C2H2_1"/>
    <property type="match status" value="14"/>
</dbReference>
<feature type="compositionally biased region" description="Basic and acidic residues" evidence="13">
    <location>
        <begin position="1724"/>
        <end position="1775"/>
    </location>
</feature>
<feature type="compositionally biased region" description="Basic and acidic residues" evidence="13">
    <location>
        <begin position="109"/>
        <end position="131"/>
    </location>
</feature>
<dbReference type="InterPro" id="IPR052795">
    <property type="entry name" value="RREB1"/>
</dbReference>
<feature type="compositionally biased region" description="Basic residues" evidence="13">
    <location>
        <begin position="320"/>
        <end position="329"/>
    </location>
</feature>
<dbReference type="GO" id="GO:0000122">
    <property type="term" value="P:negative regulation of transcription by RNA polymerase II"/>
    <property type="evidence" value="ECO:0007669"/>
    <property type="project" value="UniProtKB-ARBA"/>
</dbReference>
<feature type="domain" description="C2H2-type" evidence="14">
    <location>
        <begin position="1504"/>
        <end position="1531"/>
    </location>
</feature>
<feature type="compositionally biased region" description="Basic and acidic residues" evidence="13">
    <location>
        <begin position="517"/>
        <end position="529"/>
    </location>
</feature>
<dbReference type="EMBL" id="MU551711">
    <property type="protein sequence ID" value="KAI5616891.1"/>
    <property type="molecule type" value="Genomic_DNA"/>
</dbReference>
<feature type="domain" description="C2H2-type" evidence="14">
    <location>
        <begin position="839"/>
        <end position="867"/>
    </location>
</feature>
<feature type="compositionally biased region" description="Polar residues" evidence="13">
    <location>
        <begin position="1173"/>
        <end position="1190"/>
    </location>
</feature>
<evidence type="ECO:0000256" key="6">
    <source>
        <dbReference type="ARBA" id="ARBA00022833"/>
    </source>
</evidence>
<feature type="region of interest" description="Disordered" evidence="13">
    <location>
        <begin position="497"/>
        <end position="536"/>
    </location>
</feature>
<dbReference type="Proteomes" id="UP001205998">
    <property type="component" value="Unassembled WGS sequence"/>
</dbReference>
<dbReference type="InterPro" id="IPR036236">
    <property type="entry name" value="Znf_C2H2_sf"/>
</dbReference>
<organism evidence="15 16">
    <name type="scientific">Silurus asotus</name>
    <name type="common">Amur catfish</name>
    <name type="synonym">Parasilurus asotus</name>
    <dbReference type="NCBI Taxonomy" id="30991"/>
    <lineage>
        <taxon>Eukaryota</taxon>
        <taxon>Metazoa</taxon>
        <taxon>Chordata</taxon>
        <taxon>Craniata</taxon>
        <taxon>Vertebrata</taxon>
        <taxon>Euteleostomi</taxon>
        <taxon>Actinopterygii</taxon>
        <taxon>Neopterygii</taxon>
        <taxon>Teleostei</taxon>
        <taxon>Ostariophysi</taxon>
        <taxon>Siluriformes</taxon>
        <taxon>Siluridae</taxon>
        <taxon>Silurus</taxon>
    </lineage>
</organism>
<keyword evidence="10" id="KW-0539">Nucleus</keyword>
<feature type="domain" description="C2H2-type" evidence="14">
    <location>
        <begin position="366"/>
        <end position="388"/>
    </location>
</feature>
<evidence type="ECO:0000256" key="7">
    <source>
        <dbReference type="ARBA" id="ARBA00023015"/>
    </source>
</evidence>
<keyword evidence="9" id="KW-0804">Transcription</keyword>
<evidence type="ECO:0000256" key="4">
    <source>
        <dbReference type="ARBA" id="ARBA00022737"/>
    </source>
</evidence>
<keyword evidence="6" id="KW-0862">Zinc</keyword>
<feature type="compositionally biased region" description="Basic and acidic residues" evidence="13">
    <location>
        <begin position="497"/>
        <end position="510"/>
    </location>
</feature>
<dbReference type="FunFam" id="3.30.160.60:FF:000599">
    <property type="entry name" value="ras-responsive element-binding protein 1 isoform X1"/>
    <property type="match status" value="1"/>
</dbReference>
<evidence type="ECO:0000313" key="15">
    <source>
        <dbReference type="EMBL" id="KAI5616891.1"/>
    </source>
</evidence>
<keyword evidence="4" id="KW-0677">Repeat</keyword>
<feature type="region of interest" description="Disordered" evidence="13">
    <location>
        <begin position="1172"/>
        <end position="1198"/>
    </location>
</feature>
<dbReference type="Gene3D" id="3.30.160.60">
    <property type="entry name" value="Classic Zinc Finger"/>
    <property type="match status" value="11"/>
</dbReference>
<feature type="compositionally biased region" description="Polar residues" evidence="13">
    <location>
        <begin position="171"/>
        <end position="185"/>
    </location>
</feature>
<evidence type="ECO:0000256" key="9">
    <source>
        <dbReference type="ARBA" id="ARBA00023163"/>
    </source>
</evidence>
<dbReference type="PANTHER" id="PTHR46451">
    <property type="entry name" value="RAS-RESPONSIVE ELEMENT-BINDING PROTEIN 1"/>
    <property type="match status" value="1"/>
</dbReference>
<evidence type="ECO:0000256" key="3">
    <source>
        <dbReference type="ARBA" id="ARBA00022723"/>
    </source>
</evidence>
<keyword evidence="8" id="KW-0238">DNA-binding</keyword>
<dbReference type="FunFam" id="3.30.160.60:FF:002476">
    <property type="entry name" value="Ras responsive element binding protein 1a"/>
    <property type="match status" value="1"/>
</dbReference>
<dbReference type="FunFam" id="3.30.160.60:FF:001098">
    <property type="entry name" value="Ras responsive element binding protein 1"/>
    <property type="match status" value="1"/>
</dbReference>
<dbReference type="Pfam" id="PF13894">
    <property type="entry name" value="zf-C2H2_4"/>
    <property type="match status" value="2"/>
</dbReference>
<dbReference type="FunFam" id="3.30.160.60:FF:003009">
    <property type="entry name" value="Ras-responsive element binding protein, putative"/>
    <property type="match status" value="1"/>
</dbReference>
<dbReference type="FunFam" id="3.30.160.60:FF:001788">
    <property type="entry name" value="ras-responsive element-binding protein 1"/>
    <property type="match status" value="1"/>
</dbReference>
<dbReference type="GO" id="GO:0000978">
    <property type="term" value="F:RNA polymerase II cis-regulatory region sequence-specific DNA binding"/>
    <property type="evidence" value="ECO:0007669"/>
    <property type="project" value="TreeGrafter"/>
</dbReference>
<feature type="region of interest" description="Disordered" evidence="13">
    <location>
        <begin position="1342"/>
        <end position="1421"/>
    </location>
</feature>
<feature type="domain" description="C2H2-type" evidence="14">
    <location>
        <begin position="1612"/>
        <end position="1639"/>
    </location>
</feature>
<feature type="domain" description="C2H2-type" evidence="14">
    <location>
        <begin position="282"/>
        <end position="304"/>
    </location>
</feature>
<dbReference type="Pfam" id="PF13912">
    <property type="entry name" value="zf-C2H2_6"/>
    <property type="match status" value="2"/>
</dbReference>
<feature type="region of interest" description="Disordered" evidence="13">
    <location>
        <begin position="109"/>
        <end position="218"/>
    </location>
</feature>
<dbReference type="GO" id="GO:0001228">
    <property type="term" value="F:DNA-binding transcription activator activity, RNA polymerase II-specific"/>
    <property type="evidence" value="ECO:0007669"/>
    <property type="project" value="TreeGrafter"/>
</dbReference>
<feature type="region of interest" description="Disordered" evidence="13">
    <location>
        <begin position="1449"/>
        <end position="1505"/>
    </location>
</feature>
<evidence type="ECO:0000256" key="12">
    <source>
        <dbReference type="PROSITE-ProRule" id="PRU00042"/>
    </source>
</evidence>
<comment type="subcellular location">
    <subcellularLocation>
        <location evidence="1">Nucleus</location>
    </subcellularLocation>
</comment>
<feature type="domain" description="C2H2-type" evidence="14">
    <location>
        <begin position="254"/>
        <end position="281"/>
    </location>
</feature>
<feature type="domain" description="C2H2-type" evidence="14">
    <location>
        <begin position="782"/>
        <end position="810"/>
    </location>
</feature>
<dbReference type="PROSITE" id="PS50157">
    <property type="entry name" value="ZINC_FINGER_C2H2_2"/>
    <property type="match status" value="13"/>
</dbReference>
<dbReference type="SMART" id="SM00355">
    <property type="entry name" value="ZnF_C2H2"/>
    <property type="match status" value="16"/>
</dbReference>
<dbReference type="InterPro" id="IPR036397">
    <property type="entry name" value="RNaseH_sf"/>
</dbReference>
<feature type="compositionally biased region" description="Basic and acidic residues" evidence="13">
    <location>
        <begin position="1526"/>
        <end position="1537"/>
    </location>
</feature>
<comment type="similarity">
    <text evidence="2">Belongs to the krueppel C2H2-type zinc-finger protein family.</text>
</comment>
<feature type="compositionally biased region" description="Polar residues" evidence="13">
    <location>
        <begin position="1464"/>
        <end position="1477"/>
    </location>
</feature>
<feature type="region of interest" description="Disordered" evidence="13">
    <location>
        <begin position="300"/>
        <end position="346"/>
    </location>
</feature>
<feature type="compositionally biased region" description="Low complexity" evidence="13">
    <location>
        <begin position="194"/>
        <end position="208"/>
    </location>
</feature>
<dbReference type="FunFam" id="3.30.160.60:FF:000682">
    <property type="entry name" value="ras-responsive element-binding protein 1 isoform X1"/>
    <property type="match status" value="1"/>
</dbReference>
<feature type="compositionally biased region" description="Polar residues" evidence="13">
    <location>
        <begin position="1342"/>
        <end position="1353"/>
    </location>
</feature>
<protein>
    <recommendedName>
        <fullName evidence="11">Ras-responsive element-binding protein 1</fullName>
    </recommendedName>
</protein>
<dbReference type="InterPro" id="IPR013087">
    <property type="entry name" value="Znf_C2H2_type"/>
</dbReference>
<feature type="compositionally biased region" description="Basic and acidic residues" evidence="13">
    <location>
        <begin position="1664"/>
        <end position="1689"/>
    </location>
</feature>
<dbReference type="FunFam" id="3.30.160.60:FF:000507">
    <property type="entry name" value="ras-responsive element-binding protein 1 isoform X2"/>
    <property type="match status" value="1"/>
</dbReference>
<evidence type="ECO:0000256" key="5">
    <source>
        <dbReference type="ARBA" id="ARBA00022771"/>
    </source>
</evidence>
<feature type="domain" description="C2H2-type" evidence="14">
    <location>
        <begin position="1640"/>
        <end position="1667"/>
    </location>
</feature>
<feature type="compositionally biased region" description="Polar residues" evidence="13">
    <location>
        <begin position="1363"/>
        <end position="1377"/>
    </location>
</feature>
<feature type="region of interest" description="Disordered" evidence="13">
    <location>
        <begin position="1246"/>
        <end position="1282"/>
    </location>
</feature>
<evidence type="ECO:0000256" key="10">
    <source>
        <dbReference type="ARBA" id="ARBA00023242"/>
    </source>
</evidence>
<dbReference type="SUPFAM" id="SSF57667">
    <property type="entry name" value="beta-beta-alpha zinc fingers"/>
    <property type="match status" value="7"/>
</dbReference>
<feature type="compositionally biased region" description="Acidic residues" evidence="13">
    <location>
        <begin position="1478"/>
        <end position="1489"/>
    </location>
</feature>
<keyword evidence="16" id="KW-1185">Reference proteome</keyword>
<keyword evidence="7" id="KW-0805">Transcription regulation</keyword>
<dbReference type="FunFam" id="3.30.160.60:FF:003785">
    <property type="entry name" value="Ras-responsive element-binding protein 1b"/>
    <property type="match status" value="1"/>
</dbReference>
<feature type="domain" description="C2H2-type" evidence="14">
    <location>
        <begin position="223"/>
        <end position="250"/>
    </location>
</feature>
<accession>A0AAD5AIQ1</accession>
<proteinExistence type="inferred from homology"/>
<dbReference type="GO" id="GO:0005634">
    <property type="term" value="C:nucleus"/>
    <property type="evidence" value="ECO:0007669"/>
    <property type="project" value="UniProtKB-SubCell"/>
</dbReference>
<feature type="domain" description="C2H2-type" evidence="14">
    <location>
        <begin position="933"/>
        <end position="961"/>
    </location>
</feature>
<feature type="region of interest" description="Disordered" evidence="13">
    <location>
        <begin position="1657"/>
        <end position="1775"/>
    </location>
</feature>
<feature type="compositionally biased region" description="Low complexity" evidence="13">
    <location>
        <begin position="718"/>
        <end position="735"/>
    </location>
</feature>
<evidence type="ECO:0000256" key="2">
    <source>
        <dbReference type="ARBA" id="ARBA00006991"/>
    </source>
</evidence>
<feature type="region of interest" description="Disordered" evidence="13">
    <location>
        <begin position="665"/>
        <end position="741"/>
    </location>
</feature>
<dbReference type="FunFam" id="3.30.160.60:FF:001782">
    <property type="entry name" value="Ras-responsive element-binding protein 1a"/>
    <property type="match status" value="1"/>
</dbReference>
<sequence length="1775" mass="196768">MMSSTAVLMFIPIRGDIKRFGDSLPHPPYSPDLAPADFAFFLKMKIRLKGRRLDTVAKIRTMSFGTLTYEGAPLNFHHLLFTIITERSRLAGPDLFLHMEIALPEKRCVEDGKASRQPEEFSTPMEEKPEGEPDQLGEPGKENGTEEEQEEEGTEHQQEEQENKDVDGESCANSTKHTETNTGQMNGDADTAASNTSPKTPSKSPSTNRTGRKNQEVKDRSNFICPLCDKNCQTQHHLTMHIRQHNTQTGGTDHSCSICGKALSSASSLDRHMLVHSGERPYKCSVCNQTFTTNGNMHRHMKIHDKGSNGVSAMRPISPSKRRKALKRKLSTEEDSEKTNEPPNKKLMVVNESGEQNPAKHEEDLLHCPICFKTFICKYGLESHMETHPDTALRCNLCCITFRTYRGLLCHNSIIHKQLPTDPNGRPFIQSNPSIPQGFSDLSFIDFSCTKFAQIAQVWCETNLRRCTSKFHRFICDVCNKAFPLQVSLDLHVKSHKDNKVKPQKQEKDTISNTAKDPVDSKEIVESPPHESSVTLNGKKNFMECLGLRHSSFAKPEQSEEKKQQEILDRIHFIRVEPSATNLPQEANSSLGLCLLDPVSLQGLNKGNGLSLLSLQPLQGSLVVRPVSQTVELADIQQILKMAAAMPSQLTLPLLPKCAESPLQAEPKQITPLKSKPLVTPRSSMGTSTPPPPVMNAQQASSGCISPSLPPPAAQLVTSKQSSITPSSSTSSSPTNWENTHLVGDGTGATIMTPGDIKQEEVQGKEKDIRSSGGKKIPKTEYPCRFCTQVFPLPGGLQAHMRAHHYGASPYKCSICTYTAPDNATLMRHLRTHSGERPYVCRLCHYPFTVKANCERHLRKKHMKNTRKEIEKNIEYVTPSLSTSSLVGGTTQDPVDSANIGNTYCRYCGEDLKTYRALQIHLRTLNGCQRKPFECRQCGAVFLAKRNCIHHLLKQHTEVQEREIEDHINILVPVTAPSSVQTNSLAQPQSGTQNLITFSGLAVQDQPLDFSSKTMKTISSDIKPEAASPSLSNDCSMEPIDLSIRKSPEAKKIKIEQVEMTPLFLQEIKKELPTMTTSKIVGKVSGVHASLPASMPSLASTLTSDLTKPPVRLKPLLPKPVAASNTLEMPPLASIAQIISSVSAAPVLLKTGINPEKKDGVMGGETLIDKKCSNGTASRGSSYSCPTLNASKRRGKKRPFKDEICDSTQASISAFDLECSGELPSVEKMLATTDANKFSSYLQLRQMEPEKEKQSASEEEKEGKEGKEKIRPRSKGKKNAYSNSVQKMKCPYCPRVFPWTSSLQRHMLTHTGQKPFPCPQCDAFFSTKSNCERHLLRKHGISNRNTLQNSGSHPKTKTDEGSQESTGWIILTNSGSHPKTKTDEGSQESTDCVSDAEPAVMMDPVDPPKEDKTPTIEMDLPEQDQDIAMETSELKEDLESAQPVEDLLMNTNNNENNDDSQSNKSLDLNVTSKPTELSETEQEQPEDIEPAVAPKSPPLEEFPHTCNTCKKTFRQAATLIRHQKIHLQDKPNEDGGRKGRNQAAISLDTRASPVKEPEQETGVAEREENSSIAESGAEEEEKEEQKEEKNEEEEGGSSELESAGGRPDKRKKICNVCGKRFWSLQDLTRHMRSHTGERPYQCQTCDRTFTLKHSLVRHQRIHQKTPDDRGADEADGARDDSVVDGEDLRCSSGSESETVPAENETSKTEDLNQAEEPVEMEDNTGVKEEQGSTEEASKKLQTKEHDELDTKTPEPKDSADLSLKDNQGDEEKPDV</sequence>
<evidence type="ECO:0000256" key="8">
    <source>
        <dbReference type="ARBA" id="ARBA00023125"/>
    </source>
</evidence>
<feature type="domain" description="C2H2-type" evidence="14">
    <location>
        <begin position="1288"/>
        <end position="1315"/>
    </location>
</feature>